<evidence type="ECO:0000313" key="11">
    <source>
        <dbReference type="EMBL" id="AKQ63067.1"/>
    </source>
</evidence>
<feature type="transmembrane region" description="Helical" evidence="9">
    <location>
        <begin position="180"/>
        <end position="206"/>
    </location>
</feature>
<evidence type="ECO:0000256" key="7">
    <source>
        <dbReference type="ARBA" id="ARBA00023224"/>
    </source>
</evidence>
<dbReference type="PROSITE" id="PS00237">
    <property type="entry name" value="G_PROTEIN_RECEP_F1_1"/>
    <property type="match status" value="1"/>
</dbReference>
<sequence length="417" mass="47474">MAWSRDLPANFSLDFINVSEVGFNWQDISSVTNTTRLLEGLPFALSGRLGLNSSCNVTQLCLRAHPGDLVPYDNIPDCYDYLLRSLPSDAIVGSSEPATWEVAIKTIFYIAAILITIFGNLWVLTTIFLTPKMYIPTYYFLANLAFSDLVVGFLCMPLHLARHLARDWPFGPHMCKIYQAAQILAVTSNVLFLSLIAADRFFAIVLSRNLKPQMSTRLTRMVIGLSWLTSIAFASPLLAVTQMQRLVFVDREVTWCAEQWPRYLVANDNHVCRFQSPQRLIFYVTHVVALFFVPLLVMAILYVLITLKLCRKCFKDTTARLSTVQNAMRAKVVRTLVVILLAFTICWTPQQIRVFYFAVNLTEEKQMSESVWYVTVLLAYLNSAANPVIYAALHTNFRKSSHALFERVRQLKLRVSL</sequence>
<feature type="transmembrane region" description="Helical" evidence="9">
    <location>
        <begin position="370"/>
        <end position="393"/>
    </location>
</feature>
<dbReference type="Gene3D" id="1.20.1070.10">
    <property type="entry name" value="Rhodopsin 7-helix transmembrane proteins"/>
    <property type="match status" value="1"/>
</dbReference>
<organism evidence="11">
    <name type="scientific">Platynereis dumerilii</name>
    <name type="common">Dumeril's clam worm</name>
    <dbReference type="NCBI Taxonomy" id="6359"/>
    <lineage>
        <taxon>Eukaryota</taxon>
        <taxon>Metazoa</taxon>
        <taxon>Spiralia</taxon>
        <taxon>Lophotrochozoa</taxon>
        <taxon>Annelida</taxon>
        <taxon>Polychaeta</taxon>
        <taxon>Errantia</taxon>
        <taxon>Phyllodocida</taxon>
        <taxon>Nereididae</taxon>
        <taxon>Platynereis</taxon>
    </lineage>
</organism>
<comment type="similarity">
    <text evidence="8">Belongs to the G-protein coupled receptor 1 family.</text>
</comment>
<dbReference type="InterPro" id="IPR000276">
    <property type="entry name" value="GPCR_Rhodpsn"/>
</dbReference>
<keyword evidence="2 8" id="KW-0812">Transmembrane</keyword>
<keyword evidence="6 8" id="KW-0675">Receptor</keyword>
<evidence type="ECO:0000256" key="3">
    <source>
        <dbReference type="ARBA" id="ARBA00022989"/>
    </source>
</evidence>
<dbReference type="Pfam" id="PF00001">
    <property type="entry name" value="7tm_1"/>
    <property type="match status" value="1"/>
</dbReference>
<evidence type="ECO:0000256" key="2">
    <source>
        <dbReference type="ARBA" id="ARBA00022692"/>
    </source>
</evidence>
<feature type="transmembrane region" description="Helical" evidence="9">
    <location>
        <begin position="218"/>
        <end position="239"/>
    </location>
</feature>
<dbReference type="InterPro" id="IPR017452">
    <property type="entry name" value="GPCR_Rhodpsn_7TM"/>
</dbReference>
<dbReference type="PANTHER" id="PTHR45695">
    <property type="entry name" value="LEUCOKININ RECEPTOR-RELATED"/>
    <property type="match status" value="1"/>
</dbReference>
<comment type="subcellular location">
    <subcellularLocation>
        <location evidence="1">Membrane</location>
        <topology evidence="1">Multi-pass membrane protein</topology>
    </subcellularLocation>
</comment>
<evidence type="ECO:0000256" key="1">
    <source>
        <dbReference type="ARBA" id="ARBA00004141"/>
    </source>
</evidence>
<dbReference type="GO" id="GO:0004930">
    <property type="term" value="F:G protein-coupled receptor activity"/>
    <property type="evidence" value="ECO:0007669"/>
    <property type="project" value="UniProtKB-KW"/>
</dbReference>
<name>A0A0K0PUW8_PLADU</name>
<evidence type="ECO:0000256" key="8">
    <source>
        <dbReference type="RuleBase" id="RU000688"/>
    </source>
</evidence>
<protein>
    <submittedName>
        <fullName evidence="11">Orphan G-protein coupled receptor 61</fullName>
    </submittedName>
</protein>
<evidence type="ECO:0000256" key="4">
    <source>
        <dbReference type="ARBA" id="ARBA00023040"/>
    </source>
</evidence>
<evidence type="ECO:0000256" key="6">
    <source>
        <dbReference type="ARBA" id="ARBA00023170"/>
    </source>
</evidence>
<keyword evidence="5 9" id="KW-0472">Membrane</keyword>
<feature type="transmembrane region" description="Helical" evidence="9">
    <location>
        <begin position="138"/>
        <end position="160"/>
    </location>
</feature>
<dbReference type="EMBL" id="KP294013">
    <property type="protein sequence ID" value="AKQ63067.1"/>
    <property type="molecule type" value="mRNA"/>
</dbReference>
<evidence type="ECO:0000259" key="10">
    <source>
        <dbReference type="PROSITE" id="PS50262"/>
    </source>
</evidence>
<reference evidence="11" key="1">
    <citation type="journal article" date="2015" name="Cell Rep.">
        <title>Large-Scale Combinatorial Deorphanization of Platynereis Neuropeptide GPCRs.</title>
        <authorList>
            <person name="Bauknecht P.M."/>
            <person name="Jekely G."/>
        </authorList>
    </citation>
    <scope>NUCLEOTIDE SEQUENCE</scope>
</reference>
<keyword evidence="3 9" id="KW-1133">Transmembrane helix</keyword>
<dbReference type="AlphaFoldDB" id="A0A0K0PUW8"/>
<dbReference type="SUPFAM" id="SSF81321">
    <property type="entry name" value="Family A G protein-coupled receptor-like"/>
    <property type="match status" value="1"/>
</dbReference>
<feature type="transmembrane region" description="Helical" evidence="9">
    <location>
        <begin position="280"/>
        <end position="305"/>
    </location>
</feature>
<accession>A0A0K0PUW8</accession>
<feature type="transmembrane region" description="Helical" evidence="9">
    <location>
        <begin position="332"/>
        <end position="350"/>
    </location>
</feature>
<dbReference type="PROSITE" id="PS50262">
    <property type="entry name" value="G_PROTEIN_RECEP_F1_2"/>
    <property type="match status" value="1"/>
</dbReference>
<dbReference type="CDD" id="cd00637">
    <property type="entry name" value="7tm_classA_rhodopsin-like"/>
    <property type="match status" value="1"/>
</dbReference>
<feature type="transmembrane region" description="Helical" evidence="9">
    <location>
        <begin position="107"/>
        <end position="129"/>
    </location>
</feature>
<dbReference type="PANTHER" id="PTHR45695:SF9">
    <property type="entry name" value="LEUCOKININ RECEPTOR"/>
    <property type="match status" value="1"/>
</dbReference>
<proteinExistence type="evidence at transcript level"/>
<keyword evidence="7 8" id="KW-0807">Transducer</keyword>
<dbReference type="GO" id="GO:0005886">
    <property type="term" value="C:plasma membrane"/>
    <property type="evidence" value="ECO:0007669"/>
    <property type="project" value="TreeGrafter"/>
</dbReference>
<dbReference type="PRINTS" id="PR00237">
    <property type="entry name" value="GPCRRHODOPSN"/>
</dbReference>
<keyword evidence="4 8" id="KW-0297">G-protein coupled receptor</keyword>
<evidence type="ECO:0000256" key="5">
    <source>
        <dbReference type="ARBA" id="ARBA00023136"/>
    </source>
</evidence>
<evidence type="ECO:0000256" key="9">
    <source>
        <dbReference type="SAM" id="Phobius"/>
    </source>
</evidence>
<feature type="domain" description="G-protein coupled receptors family 1 profile" evidence="10">
    <location>
        <begin position="119"/>
        <end position="390"/>
    </location>
</feature>